<dbReference type="SUPFAM" id="SSF56601">
    <property type="entry name" value="beta-lactamase/transpeptidase-like"/>
    <property type="match status" value="1"/>
</dbReference>
<keyword evidence="10" id="KW-0735">Signal-anchor</keyword>
<dbReference type="InterPro" id="IPR001264">
    <property type="entry name" value="Glyco_trans_51"/>
</dbReference>
<dbReference type="PANTHER" id="PTHR32282">
    <property type="entry name" value="BINDING PROTEIN TRANSPEPTIDASE, PUTATIVE-RELATED"/>
    <property type="match status" value="1"/>
</dbReference>
<evidence type="ECO:0000256" key="13">
    <source>
        <dbReference type="ARBA" id="ARBA00034000"/>
    </source>
</evidence>
<evidence type="ECO:0000256" key="3">
    <source>
        <dbReference type="ARBA" id="ARBA00012448"/>
    </source>
</evidence>
<dbReference type="Pfam" id="PF00905">
    <property type="entry name" value="Transpeptidase"/>
    <property type="match status" value="1"/>
</dbReference>
<dbReference type="Gene3D" id="3.40.710.10">
    <property type="entry name" value="DD-peptidase/beta-lactamase superfamily"/>
    <property type="match status" value="1"/>
</dbReference>
<evidence type="ECO:0000256" key="15">
    <source>
        <dbReference type="ARBA" id="ARBA00049902"/>
    </source>
</evidence>
<dbReference type="InterPro" id="IPR012338">
    <property type="entry name" value="Beta-lactam/transpept-like"/>
</dbReference>
<feature type="domain" description="Penicillin-binding protein transpeptidase" evidence="16">
    <location>
        <begin position="373"/>
        <end position="639"/>
    </location>
</feature>
<dbReference type="EMBL" id="JACOPG010000003">
    <property type="protein sequence ID" value="MBC5686526.1"/>
    <property type="molecule type" value="Genomic_DNA"/>
</dbReference>
<feature type="domain" description="Glycosyl transferase family 51" evidence="17">
    <location>
        <begin position="76"/>
        <end position="250"/>
    </location>
</feature>
<evidence type="ECO:0000256" key="8">
    <source>
        <dbReference type="ARBA" id="ARBA00022679"/>
    </source>
</evidence>
<keyword evidence="7" id="KW-0328">Glycosyltransferase</keyword>
<dbReference type="InterPro" id="IPR036950">
    <property type="entry name" value="PBP_transglycosylase"/>
</dbReference>
<dbReference type="SUPFAM" id="SSF53955">
    <property type="entry name" value="Lysozyme-like"/>
    <property type="match status" value="1"/>
</dbReference>
<comment type="function">
    <text evidence="1">Cell wall formation. Synthesis of cross-linked peptidoglycan from the lipid intermediates. The enzyme has a penicillin-insensitive transglycosylase N-terminal domain (formation of linear glycan strands) and a penicillin-sensitive transpeptidase C-terminal domain (cross-linking of the peptide subunits).</text>
</comment>
<keyword evidence="6" id="KW-0645">Protease</keyword>
<keyword evidence="12" id="KW-0511">Multifunctional enzyme</keyword>
<comment type="subcellular location">
    <subcellularLocation>
        <location evidence="2">Cell membrane</location>
        <topology evidence="2">Single-pass type II membrane protein</topology>
    </subcellularLocation>
</comment>
<keyword evidence="19" id="KW-1185">Reference proteome</keyword>
<sequence>MKKRRKKTRSQKIWGFLKFQMILMLLVVAAVAYYYAGGYAAKVSAMKTEAVSLVSHSSKDTFRKNQTSIAYDVNGTTLSVLKGEKDVYYIEYEDIPVYIKQAIISTEDKRFYKHKGIDYRGIMRAIIAMIQDGEVTQGGSTITQQLARTVFLSNEKTWERKIEEMYIAVELEKKYTKEDILEFYLNNVYFANGYYGIEAAAQGYFGTDVSHLSLSQMIYLCAIPNNPTLYNPLTNSDKTEARRDRILKSMLEDKVISENSYETAKAEKIETVQKDEIKNNYAETFTYYCATRALMELEGFEFQTVFSDDAEKEAYDREYQTLYDECNAKLFTGGYRIYTSLDLEAQSRLQASIDYILGGFDEKNDEGIYTLQGASVCIDNTTGMVRAIVGGRSQDDVEGYTLNRAFQSFRQPGSAIKPLIVYTPALERGYTPDTIVVDEPIENGPVNGDGTYSGAMTLRQAVALSKNTIAWKIFEEITPEVGISYLESMQFSNLDANDKRLPASVGGFTNGVSALEMAKGYATIKNDGGYRNPTCIIKITDADGQVLYQADQTASVVYKENACRQMTDMLQTVITSGTGRGYSLGNMPCAGKTGTTNDNKDGWFVGYTPYYTTSVWVGYDIPKEVPGLGGGTYPGKIWYSFMSWLHEGLEPIDFVHPLDQTLTDLGQTDTTENALPETGE</sequence>
<dbReference type="EC" id="3.4.16.4" evidence="3"/>
<name>A0ABR7GHJ9_9FIRM</name>
<dbReference type="Pfam" id="PF00912">
    <property type="entry name" value="Transgly"/>
    <property type="match status" value="1"/>
</dbReference>
<dbReference type="InterPro" id="IPR023346">
    <property type="entry name" value="Lysozyme-like_dom_sf"/>
</dbReference>
<dbReference type="PANTHER" id="PTHR32282:SF33">
    <property type="entry name" value="PEPTIDOGLYCAN GLYCOSYLTRANSFERASE"/>
    <property type="match status" value="1"/>
</dbReference>
<evidence type="ECO:0000256" key="11">
    <source>
        <dbReference type="ARBA" id="ARBA00023251"/>
    </source>
</evidence>
<dbReference type="InterPro" id="IPR001460">
    <property type="entry name" value="PCN-bd_Tpept"/>
</dbReference>
<evidence type="ECO:0000259" key="17">
    <source>
        <dbReference type="Pfam" id="PF00912"/>
    </source>
</evidence>
<evidence type="ECO:0000313" key="18">
    <source>
        <dbReference type="EMBL" id="MBC5686526.1"/>
    </source>
</evidence>
<keyword evidence="5" id="KW-0121">Carboxypeptidase</keyword>
<organism evidence="18 19">
    <name type="scientific">Roseburia lenta</name>
    <dbReference type="NCBI Taxonomy" id="2763061"/>
    <lineage>
        <taxon>Bacteria</taxon>
        <taxon>Bacillati</taxon>
        <taxon>Bacillota</taxon>
        <taxon>Clostridia</taxon>
        <taxon>Lachnospirales</taxon>
        <taxon>Lachnospiraceae</taxon>
        <taxon>Roseburia</taxon>
    </lineage>
</organism>
<dbReference type="NCBIfam" id="TIGR02074">
    <property type="entry name" value="PBP_1a_fam"/>
    <property type="match status" value="1"/>
</dbReference>
<evidence type="ECO:0000256" key="2">
    <source>
        <dbReference type="ARBA" id="ARBA00004401"/>
    </source>
</evidence>
<evidence type="ECO:0000256" key="4">
    <source>
        <dbReference type="ARBA" id="ARBA00018638"/>
    </source>
</evidence>
<evidence type="ECO:0000256" key="9">
    <source>
        <dbReference type="ARBA" id="ARBA00022801"/>
    </source>
</evidence>
<accession>A0ABR7GHJ9</accession>
<dbReference type="InterPro" id="IPR050396">
    <property type="entry name" value="Glycosyltr_51/Transpeptidase"/>
</dbReference>
<comment type="caution">
    <text evidence="18">The sequence shown here is derived from an EMBL/GenBank/DDBJ whole genome shotgun (WGS) entry which is preliminary data.</text>
</comment>
<evidence type="ECO:0000256" key="10">
    <source>
        <dbReference type="ARBA" id="ARBA00022968"/>
    </source>
</evidence>
<evidence type="ECO:0000256" key="5">
    <source>
        <dbReference type="ARBA" id="ARBA00022645"/>
    </source>
</evidence>
<evidence type="ECO:0000256" key="1">
    <source>
        <dbReference type="ARBA" id="ARBA00002624"/>
    </source>
</evidence>
<dbReference type="EC" id="2.4.99.28" evidence="14"/>
<comment type="catalytic activity">
    <reaction evidence="13">
        <text>Preferential cleavage: (Ac)2-L-Lys-D-Ala-|-D-Ala. Also transpeptidation of peptidyl-alanyl moieties that are N-acyl substituents of D-alanine.</text>
        <dbReference type="EC" id="3.4.16.4"/>
    </reaction>
</comment>
<dbReference type="Proteomes" id="UP000643810">
    <property type="component" value="Unassembled WGS sequence"/>
</dbReference>
<proteinExistence type="predicted"/>
<evidence type="ECO:0000256" key="7">
    <source>
        <dbReference type="ARBA" id="ARBA00022676"/>
    </source>
</evidence>
<evidence type="ECO:0000256" key="6">
    <source>
        <dbReference type="ARBA" id="ARBA00022670"/>
    </source>
</evidence>
<evidence type="ECO:0000313" key="19">
    <source>
        <dbReference type="Proteomes" id="UP000643810"/>
    </source>
</evidence>
<evidence type="ECO:0000259" key="16">
    <source>
        <dbReference type="Pfam" id="PF00905"/>
    </source>
</evidence>
<keyword evidence="9" id="KW-0378">Hydrolase</keyword>
<dbReference type="RefSeq" id="WP_186854343.1">
    <property type="nucleotide sequence ID" value="NZ_JACOPG010000003.1"/>
</dbReference>
<keyword evidence="10" id="KW-0812">Transmembrane</keyword>
<dbReference type="Gene3D" id="1.10.3810.10">
    <property type="entry name" value="Biosynthetic peptidoglycan transglycosylase-like"/>
    <property type="match status" value="1"/>
</dbReference>
<evidence type="ECO:0000256" key="12">
    <source>
        <dbReference type="ARBA" id="ARBA00023268"/>
    </source>
</evidence>
<protein>
    <recommendedName>
        <fullName evidence="4">Penicillin-binding protein 1A</fullName>
        <ecNumber evidence="14">2.4.99.28</ecNumber>
        <ecNumber evidence="3">3.4.16.4</ecNumber>
    </recommendedName>
</protein>
<comment type="catalytic activity">
    <reaction evidence="15">
        <text>[GlcNAc-(1-&gt;4)-Mur2Ac(oyl-L-Ala-gamma-D-Glu-L-Lys-D-Ala-D-Ala)](n)-di-trans,octa-cis-undecaprenyl diphosphate + beta-D-GlcNAc-(1-&gt;4)-Mur2Ac(oyl-L-Ala-gamma-D-Glu-L-Lys-D-Ala-D-Ala)-di-trans,octa-cis-undecaprenyl diphosphate = [GlcNAc-(1-&gt;4)-Mur2Ac(oyl-L-Ala-gamma-D-Glu-L-Lys-D-Ala-D-Ala)](n+1)-di-trans,octa-cis-undecaprenyl diphosphate + di-trans,octa-cis-undecaprenyl diphosphate + H(+)</text>
        <dbReference type="Rhea" id="RHEA:23708"/>
        <dbReference type="Rhea" id="RHEA-COMP:9602"/>
        <dbReference type="Rhea" id="RHEA-COMP:9603"/>
        <dbReference type="ChEBI" id="CHEBI:15378"/>
        <dbReference type="ChEBI" id="CHEBI:58405"/>
        <dbReference type="ChEBI" id="CHEBI:60033"/>
        <dbReference type="ChEBI" id="CHEBI:78435"/>
        <dbReference type="EC" id="2.4.99.28"/>
    </reaction>
</comment>
<keyword evidence="11" id="KW-0046">Antibiotic resistance</keyword>
<evidence type="ECO:0000256" key="14">
    <source>
        <dbReference type="ARBA" id="ARBA00044770"/>
    </source>
</evidence>
<gene>
    <name evidence="18" type="ORF">H8R94_07935</name>
</gene>
<reference evidence="18 19" key="1">
    <citation type="submission" date="2020-08" db="EMBL/GenBank/DDBJ databases">
        <title>Genome public.</title>
        <authorList>
            <person name="Liu C."/>
            <person name="Sun Q."/>
        </authorList>
    </citation>
    <scope>NUCLEOTIDE SEQUENCE [LARGE SCALE GENOMIC DNA]</scope>
    <source>
        <strain evidence="18 19">NSJ-9</strain>
    </source>
</reference>
<keyword evidence="8" id="KW-0808">Transferase</keyword>